<dbReference type="Gramene" id="PVH39027">
    <property type="protein sequence ID" value="PVH39027"/>
    <property type="gene ID" value="PAHAL_5G422700"/>
</dbReference>
<dbReference type="AlphaFoldDB" id="A0A2T8IMY7"/>
<organism evidence="2">
    <name type="scientific">Panicum hallii</name>
    <dbReference type="NCBI Taxonomy" id="206008"/>
    <lineage>
        <taxon>Eukaryota</taxon>
        <taxon>Viridiplantae</taxon>
        <taxon>Streptophyta</taxon>
        <taxon>Embryophyta</taxon>
        <taxon>Tracheophyta</taxon>
        <taxon>Spermatophyta</taxon>
        <taxon>Magnoliopsida</taxon>
        <taxon>Liliopsida</taxon>
        <taxon>Poales</taxon>
        <taxon>Poaceae</taxon>
        <taxon>PACMAD clade</taxon>
        <taxon>Panicoideae</taxon>
        <taxon>Panicodae</taxon>
        <taxon>Paniceae</taxon>
        <taxon>Panicinae</taxon>
        <taxon>Panicum</taxon>
        <taxon>Panicum sect. Panicum</taxon>
    </lineage>
</organism>
<dbReference type="EMBL" id="CM008050">
    <property type="protein sequence ID" value="PVH39027.1"/>
    <property type="molecule type" value="Genomic_DNA"/>
</dbReference>
<evidence type="ECO:0000313" key="2">
    <source>
        <dbReference type="EMBL" id="PVH39027.1"/>
    </source>
</evidence>
<accession>A0A2T8IMY7</accession>
<sequence>MDKSTKVQTKWDPFAIKMFNEICTEKVLAHNRPQWCLNSLGYANLIRKFQERTSRSYTQEQMKNTWNSLKKKICPMEDFE</sequence>
<name>A0A2T8IMY7_9POAL</name>
<evidence type="ECO:0000259" key="1">
    <source>
        <dbReference type="Pfam" id="PF12776"/>
    </source>
</evidence>
<dbReference type="Pfam" id="PF12776">
    <property type="entry name" value="Myb_DNA-bind_3"/>
    <property type="match status" value="1"/>
</dbReference>
<dbReference type="PANTHER" id="PTHR47069">
    <property type="match status" value="1"/>
</dbReference>
<protein>
    <recommendedName>
        <fullName evidence="1">Myb/SANT-like domain-containing protein</fullName>
    </recommendedName>
</protein>
<dbReference type="InterPro" id="IPR024752">
    <property type="entry name" value="Myb/SANT-like_dom"/>
</dbReference>
<gene>
    <name evidence="2" type="ORF">PAHAL_5G422700</name>
</gene>
<dbReference type="Proteomes" id="UP000243499">
    <property type="component" value="Chromosome 5"/>
</dbReference>
<reference evidence="2" key="1">
    <citation type="submission" date="2018-04" db="EMBL/GenBank/DDBJ databases">
        <title>WGS assembly of Panicum hallii.</title>
        <authorList>
            <person name="Lovell J."/>
            <person name="Jenkins J."/>
            <person name="Lowry D."/>
            <person name="Mamidi S."/>
            <person name="Sreedasyam A."/>
            <person name="Weng X."/>
            <person name="Barry K."/>
            <person name="Bonette J."/>
            <person name="Campitelli B."/>
            <person name="Daum C."/>
            <person name="Gordon S."/>
            <person name="Gould B."/>
            <person name="Lipzen A."/>
            <person name="Macqueen A."/>
            <person name="Palacio-Mejia J."/>
            <person name="Plott C."/>
            <person name="Shakirov E."/>
            <person name="Shu S."/>
            <person name="Yoshinaga Y."/>
            <person name="Zane M."/>
            <person name="Rokhsar D."/>
            <person name="Grimwood J."/>
            <person name="Schmutz J."/>
            <person name="Juenger T."/>
        </authorList>
    </citation>
    <scope>NUCLEOTIDE SEQUENCE [LARGE SCALE GENOMIC DNA]</scope>
    <source>
        <strain evidence="2">FIL2</strain>
    </source>
</reference>
<dbReference type="PANTHER" id="PTHR47069:SF11">
    <property type="entry name" value="OS04G0275550 PROTEIN"/>
    <property type="match status" value="1"/>
</dbReference>
<proteinExistence type="predicted"/>
<feature type="domain" description="Myb/SANT-like" evidence="1">
    <location>
        <begin position="10"/>
        <end position="72"/>
    </location>
</feature>